<protein>
    <submittedName>
        <fullName evidence="2">Uncharacterized protein</fullName>
    </submittedName>
</protein>
<keyword evidence="1" id="KW-1185">Reference proteome</keyword>
<organism evidence="1 2">
    <name type="scientific">Strongyloides papillosus</name>
    <name type="common">Intestinal threadworm</name>
    <dbReference type="NCBI Taxonomy" id="174720"/>
    <lineage>
        <taxon>Eukaryota</taxon>
        <taxon>Metazoa</taxon>
        <taxon>Ecdysozoa</taxon>
        <taxon>Nematoda</taxon>
        <taxon>Chromadorea</taxon>
        <taxon>Rhabditida</taxon>
        <taxon>Tylenchina</taxon>
        <taxon>Panagrolaimomorpha</taxon>
        <taxon>Strongyloidoidea</taxon>
        <taxon>Strongyloididae</taxon>
        <taxon>Strongyloides</taxon>
    </lineage>
</organism>
<sequence length="16" mass="1986">KSSLYFGKYYLFKNNN</sequence>
<dbReference type="WBParaSite" id="SPAL_0000522300.1">
    <property type="protein sequence ID" value="SPAL_0000522300.1"/>
    <property type="gene ID" value="SPAL_0000522300"/>
</dbReference>
<name>A0A0N5BGX2_STREA</name>
<dbReference type="Proteomes" id="UP000046392">
    <property type="component" value="Unplaced"/>
</dbReference>
<proteinExistence type="predicted"/>
<evidence type="ECO:0000313" key="1">
    <source>
        <dbReference type="Proteomes" id="UP000046392"/>
    </source>
</evidence>
<accession>A0A0N5BGX2</accession>
<reference evidence="2" key="1">
    <citation type="submission" date="2017-02" db="UniProtKB">
        <authorList>
            <consortium name="WormBaseParasite"/>
        </authorList>
    </citation>
    <scope>IDENTIFICATION</scope>
</reference>
<evidence type="ECO:0000313" key="2">
    <source>
        <dbReference type="WBParaSite" id="SPAL_0000522300.1"/>
    </source>
</evidence>
<dbReference type="AlphaFoldDB" id="A0A0N5BGX2"/>